<dbReference type="EMBL" id="JBFXLU010000314">
    <property type="protein sequence ID" value="KAL2830119.1"/>
    <property type="molecule type" value="Genomic_DNA"/>
</dbReference>
<accession>A0ABR4IQU8</accession>
<evidence type="ECO:0000313" key="2">
    <source>
        <dbReference type="Proteomes" id="UP001610446"/>
    </source>
</evidence>
<organism evidence="1 2">
    <name type="scientific">Aspergillus pseudoustus</name>
    <dbReference type="NCBI Taxonomy" id="1810923"/>
    <lineage>
        <taxon>Eukaryota</taxon>
        <taxon>Fungi</taxon>
        <taxon>Dikarya</taxon>
        <taxon>Ascomycota</taxon>
        <taxon>Pezizomycotina</taxon>
        <taxon>Eurotiomycetes</taxon>
        <taxon>Eurotiomycetidae</taxon>
        <taxon>Eurotiales</taxon>
        <taxon>Aspergillaceae</taxon>
        <taxon>Aspergillus</taxon>
        <taxon>Aspergillus subgen. Nidulantes</taxon>
    </lineage>
</organism>
<name>A0ABR4IQU8_9EURO</name>
<protein>
    <submittedName>
        <fullName evidence="1">Uncharacterized protein</fullName>
    </submittedName>
</protein>
<sequence length="181" mass="20731">MQQYARNFSSDRTICGESCPLGFTGGALVNLCQEKIAQITWLSEVAVRLKRRAVCTSKPCSFLAPVDVLVIPVNIKTRLAQRASFDKEVQIRRSEARKRVFEGVGFNGSGLRTWREEVGESLTVPELNCANWNREFCFLTSFLQVTSYHHPFFAGFNRIASTSLRLYLLHRQNTERSCRYR</sequence>
<reference evidence="1 2" key="1">
    <citation type="submission" date="2024-07" db="EMBL/GenBank/DDBJ databases">
        <title>Section-level genome sequencing and comparative genomics of Aspergillus sections Usti and Cavernicolus.</title>
        <authorList>
            <consortium name="Lawrence Berkeley National Laboratory"/>
            <person name="Nybo J.L."/>
            <person name="Vesth T.C."/>
            <person name="Theobald S."/>
            <person name="Frisvad J.C."/>
            <person name="Larsen T.O."/>
            <person name="Kjaerboelling I."/>
            <person name="Rothschild-Mancinelli K."/>
            <person name="Lyhne E.K."/>
            <person name="Kogle M.E."/>
            <person name="Barry K."/>
            <person name="Clum A."/>
            <person name="Na H."/>
            <person name="Ledsgaard L."/>
            <person name="Lin J."/>
            <person name="Lipzen A."/>
            <person name="Kuo A."/>
            <person name="Riley R."/>
            <person name="Mondo S."/>
            <person name="Labutti K."/>
            <person name="Haridas S."/>
            <person name="Pangalinan J."/>
            <person name="Salamov A.A."/>
            <person name="Simmons B.A."/>
            <person name="Magnuson J.K."/>
            <person name="Chen J."/>
            <person name="Drula E."/>
            <person name="Henrissat B."/>
            <person name="Wiebenga A."/>
            <person name="Lubbers R.J."/>
            <person name="Gomes A.C."/>
            <person name="Makela M.R."/>
            <person name="Stajich J."/>
            <person name="Grigoriev I.V."/>
            <person name="Mortensen U.H."/>
            <person name="De Vries R.P."/>
            <person name="Baker S.E."/>
            <person name="Andersen M.R."/>
        </authorList>
    </citation>
    <scope>NUCLEOTIDE SEQUENCE [LARGE SCALE GENOMIC DNA]</scope>
    <source>
        <strain evidence="1 2">CBS 123904</strain>
    </source>
</reference>
<proteinExistence type="predicted"/>
<keyword evidence="2" id="KW-1185">Reference proteome</keyword>
<evidence type="ECO:0000313" key="1">
    <source>
        <dbReference type="EMBL" id="KAL2830119.1"/>
    </source>
</evidence>
<gene>
    <name evidence="1" type="ORF">BJY01DRAFT_120948</name>
</gene>
<dbReference type="Proteomes" id="UP001610446">
    <property type="component" value="Unassembled WGS sequence"/>
</dbReference>
<comment type="caution">
    <text evidence="1">The sequence shown here is derived from an EMBL/GenBank/DDBJ whole genome shotgun (WGS) entry which is preliminary data.</text>
</comment>